<keyword evidence="2" id="KW-1185">Reference proteome</keyword>
<evidence type="ECO:0000313" key="1">
    <source>
        <dbReference type="EMBL" id="KAJ3497286.1"/>
    </source>
</evidence>
<evidence type="ECO:0000313" key="2">
    <source>
        <dbReference type="Proteomes" id="UP001148737"/>
    </source>
</evidence>
<reference evidence="1" key="1">
    <citation type="submission" date="2022-07" db="EMBL/GenBank/DDBJ databases">
        <title>Genome Sequence of Lecanicillium saksenae.</title>
        <authorList>
            <person name="Buettner E."/>
        </authorList>
    </citation>
    <scope>NUCLEOTIDE SEQUENCE</scope>
    <source>
        <strain evidence="1">VT-O1</strain>
    </source>
</reference>
<protein>
    <submittedName>
        <fullName evidence="1">Uncharacterized protein</fullName>
    </submittedName>
</protein>
<proteinExistence type="predicted"/>
<dbReference type="EMBL" id="JANAKD010000122">
    <property type="protein sequence ID" value="KAJ3497286.1"/>
    <property type="molecule type" value="Genomic_DNA"/>
</dbReference>
<organism evidence="1 2">
    <name type="scientific">Lecanicillium saksenae</name>
    <dbReference type="NCBI Taxonomy" id="468837"/>
    <lineage>
        <taxon>Eukaryota</taxon>
        <taxon>Fungi</taxon>
        <taxon>Dikarya</taxon>
        <taxon>Ascomycota</taxon>
        <taxon>Pezizomycotina</taxon>
        <taxon>Sordariomycetes</taxon>
        <taxon>Hypocreomycetidae</taxon>
        <taxon>Hypocreales</taxon>
        <taxon>Cordycipitaceae</taxon>
        <taxon>Lecanicillium</taxon>
    </lineage>
</organism>
<dbReference type="Proteomes" id="UP001148737">
    <property type="component" value="Unassembled WGS sequence"/>
</dbReference>
<accession>A0ACC1R2A6</accession>
<comment type="caution">
    <text evidence="1">The sequence shown here is derived from an EMBL/GenBank/DDBJ whole genome shotgun (WGS) entry which is preliminary data.</text>
</comment>
<name>A0ACC1R2A6_9HYPO</name>
<sequence length="116" mass="13357">MPAFMEVMDQRVAWREITRLKVQAAGALRTASNAFTEKTRIEHLEHAIEPSVKALEIHDKCPNLFWPREAAFRRFMEEAHRRLGNDTAADEAKKRAEEVEEQIKERLEAGDNLGSL</sequence>
<gene>
    <name evidence="1" type="ORF">NLG97_g2022</name>
</gene>